<gene>
    <name evidence="3" type="ORF">JY572_06225</name>
</gene>
<dbReference type="PROSITE" id="PS00889">
    <property type="entry name" value="CNMP_BINDING_2"/>
    <property type="match status" value="1"/>
</dbReference>
<accession>A0ABX7NB59</accession>
<dbReference type="EMBL" id="CP071091">
    <property type="protein sequence ID" value="QSQ15658.1"/>
    <property type="molecule type" value="Genomic_DNA"/>
</dbReference>
<evidence type="ECO:0000259" key="2">
    <source>
        <dbReference type="PROSITE" id="PS50042"/>
    </source>
</evidence>
<evidence type="ECO:0000256" key="1">
    <source>
        <dbReference type="SAM" id="MobiDB-lite"/>
    </source>
</evidence>
<dbReference type="Gene3D" id="2.60.120.10">
    <property type="entry name" value="Jelly Rolls"/>
    <property type="match status" value="2"/>
</dbReference>
<evidence type="ECO:0000313" key="3">
    <source>
        <dbReference type="EMBL" id="QSQ15658.1"/>
    </source>
</evidence>
<protein>
    <submittedName>
        <fullName evidence="3">Cyclic nucleotide-binding domain-containing protein</fullName>
    </submittedName>
</protein>
<dbReference type="InterPro" id="IPR014710">
    <property type="entry name" value="RmlC-like_jellyroll"/>
</dbReference>
<feature type="region of interest" description="Disordered" evidence="1">
    <location>
        <begin position="215"/>
        <end position="256"/>
    </location>
</feature>
<dbReference type="PRINTS" id="PR00103">
    <property type="entry name" value="CAMPKINASE"/>
</dbReference>
<dbReference type="SMART" id="SM00100">
    <property type="entry name" value="cNMP"/>
    <property type="match status" value="2"/>
</dbReference>
<dbReference type="PANTHER" id="PTHR23011">
    <property type="entry name" value="CYCLIC NUCLEOTIDE-BINDING DOMAIN CONTAINING PROTEIN"/>
    <property type="match status" value="1"/>
</dbReference>
<dbReference type="PROSITE" id="PS50042">
    <property type="entry name" value="CNMP_BINDING_3"/>
    <property type="match status" value="2"/>
</dbReference>
<evidence type="ECO:0000313" key="4">
    <source>
        <dbReference type="Proteomes" id="UP000663090"/>
    </source>
</evidence>
<feature type="region of interest" description="Disordered" evidence="1">
    <location>
        <begin position="280"/>
        <end position="304"/>
    </location>
</feature>
<dbReference type="InterPro" id="IPR018488">
    <property type="entry name" value="cNMP-bd_CS"/>
</dbReference>
<dbReference type="RefSeq" id="WP_206717353.1">
    <property type="nucleotide sequence ID" value="NZ_CP071091.1"/>
</dbReference>
<reference evidence="3 4" key="1">
    <citation type="submission" date="2021-02" db="EMBL/GenBank/DDBJ databases">
        <title>De Novo genome assembly of isolated myxobacteria.</title>
        <authorList>
            <person name="Stevens D.C."/>
        </authorList>
    </citation>
    <scope>NUCLEOTIDE SEQUENCE [LARGE SCALE GENOMIC DNA]</scope>
    <source>
        <strain evidence="3 4">SCHIC003</strain>
    </source>
</reference>
<proteinExistence type="predicted"/>
<sequence>MEARKLKDSAAEAFSKGRFGKAAELYEDFCKLDPKDHQSRLRTGDAWAKAGERERAILAYQSAAEGFAKEGFLPRAIAASKLILELDPSHQGVQQMLANLYARRGTPVGARARGPMTSALAAPPPPEHPASTRTEVPPPGAGESSPPQALEAGAGTVDLSDELPAELSLSVETSPGAEATSGSDELVVHSVSVGLSSGDAEVPGTLAAQAIDIPLGESPSRAPSMPPGLSPRASQPSPSEEVRGPAPVPAPPRAASGKWKALASPIADAAAMDSEVSLRTPTVIDPPSAPPGLRPRRTEVTPASGATAVPFREVSRALGASLRAVPPIPSSFTELELEADSLLHAVELAAQSGLHQRAQESDGGIEEEVFSLTEEVVTDVPSLDSLPTIPLFSDLPRDAFIELFERCPLRRFQLGERIIEQGSRGDAFYVICEGKVRVFRTDNTQRVDLAMLEGGAFFGEMALLSGAPRTASVEAGADDTQLLEISAPVLASLSRSHPQVAAALKKFVRQRLLTNVMNTSALFRPFNRKDRRTLIERFRARDVEREDVIIRDGDPTDGLYVLLSGEVEVHKDGHLLTRLKEGDLFGEISLLQKTPATATVMASRHTTLLRLPREDFDALISSHPQILVLVSELTDERLRRTEAVLGASAALDPDSMDLDEDLILV</sequence>
<name>A0ABX7NB59_9BACT</name>
<dbReference type="InterPro" id="IPR018490">
    <property type="entry name" value="cNMP-bd_dom_sf"/>
</dbReference>
<dbReference type="Gene3D" id="1.25.40.10">
    <property type="entry name" value="Tetratricopeptide repeat domain"/>
    <property type="match status" value="1"/>
</dbReference>
<dbReference type="CDD" id="cd00038">
    <property type="entry name" value="CAP_ED"/>
    <property type="match status" value="2"/>
</dbReference>
<feature type="domain" description="Cyclic nucleotide-binding" evidence="2">
    <location>
        <begin position="522"/>
        <end position="620"/>
    </location>
</feature>
<dbReference type="SUPFAM" id="SSF48452">
    <property type="entry name" value="TPR-like"/>
    <property type="match status" value="1"/>
</dbReference>
<feature type="domain" description="Cyclic nucleotide-binding" evidence="2">
    <location>
        <begin position="391"/>
        <end position="475"/>
    </location>
</feature>
<dbReference type="SUPFAM" id="SSF51206">
    <property type="entry name" value="cAMP-binding domain-like"/>
    <property type="match status" value="2"/>
</dbReference>
<dbReference type="InterPro" id="IPR011990">
    <property type="entry name" value="TPR-like_helical_dom_sf"/>
</dbReference>
<dbReference type="Pfam" id="PF00027">
    <property type="entry name" value="cNMP_binding"/>
    <property type="match status" value="2"/>
</dbReference>
<feature type="region of interest" description="Disordered" evidence="1">
    <location>
        <begin position="108"/>
        <end position="152"/>
    </location>
</feature>
<dbReference type="InterPro" id="IPR000595">
    <property type="entry name" value="cNMP-bd_dom"/>
</dbReference>
<dbReference type="Proteomes" id="UP000663090">
    <property type="component" value="Chromosome"/>
</dbReference>
<organism evidence="3 4">
    <name type="scientific">Myxococcus landrumensis</name>
    <dbReference type="NCBI Taxonomy" id="2813577"/>
    <lineage>
        <taxon>Bacteria</taxon>
        <taxon>Pseudomonadati</taxon>
        <taxon>Myxococcota</taxon>
        <taxon>Myxococcia</taxon>
        <taxon>Myxococcales</taxon>
        <taxon>Cystobacterineae</taxon>
        <taxon>Myxococcaceae</taxon>
        <taxon>Myxococcus</taxon>
    </lineage>
</organism>
<keyword evidence="4" id="KW-1185">Reference proteome</keyword>
<dbReference type="PANTHER" id="PTHR23011:SF28">
    <property type="entry name" value="CYCLIC NUCLEOTIDE-BINDING DOMAIN CONTAINING PROTEIN"/>
    <property type="match status" value="1"/>
</dbReference>